<accession>A0ABN1FNT9</accession>
<protein>
    <submittedName>
        <fullName evidence="2">Uncharacterized protein</fullName>
    </submittedName>
</protein>
<dbReference type="RefSeq" id="WP_344073523.1">
    <property type="nucleotide sequence ID" value="NZ_BAAACA010000014.1"/>
</dbReference>
<gene>
    <name evidence="2" type="ORF">GCM10010394_25160</name>
</gene>
<dbReference type="Proteomes" id="UP001500668">
    <property type="component" value="Unassembled WGS sequence"/>
</dbReference>
<feature type="compositionally biased region" description="Polar residues" evidence="1">
    <location>
        <begin position="62"/>
        <end position="73"/>
    </location>
</feature>
<evidence type="ECO:0000313" key="3">
    <source>
        <dbReference type="Proteomes" id="UP001500668"/>
    </source>
</evidence>
<evidence type="ECO:0000256" key="1">
    <source>
        <dbReference type="SAM" id="MobiDB-lite"/>
    </source>
</evidence>
<feature type="region of interest" description="Disordered" evidence="1">
    <location>
        <begin position="1"/>
        <end position="73"/>
    </location>
</feature>
<keyword evidence="3" id="KW-1185">Reference proteome</keyword>
<dbReference type="EMBL" id="BAAACA010000014">
    <property type="protein sequence ID" value="GAA0594713.1"/>
    <property type="molecule type" value="Genomic_DNA"/>
</dbReference>
<feature type="compositionally biased region" description="Basic and acidic residues" evidence="1">
    <location>
        <begin position="25"/>
        <end position="50"/>
    </location>
</feature>
<sequence>MSHHTPSGKDDKGGPTGEQDTALDEVFREIEEAATRPEAPERREHGHPGRDEDDGEAGDALTPNTDAQKRSGS</sequence>
<name>A0ABN1FNT9_9ACTN</name>
<comment type="caution">
    <text evidence="2">The sequence shown here is derived from an EMBL/GenBank/DDBJ whole genome shotgun (WGS) entry which is preliminary data.</text>
</comment>
<evidence type="ECO:0000313" key="2">
    <source>
        <dbReference type="EMBL" id="GAA0594713.1"/>
    </source>
</evidence>
<reference evidence="3" key="1">
    <citation type="journal article" date="2019" name="Int. J. Syst. Evol. Microbiol.">
        <title>The Global Catalogue of Microorganisms (GCM) 10K type strain sequencing project: providing services to taxonomists for standard genome sequencing and annotation.</title>
        <authorList>
            <consortium name="The Broad Institute Genomics Platform"/>
            <consortium name="The Broad Institute Genome Sequencing Center for Infectious Disease"/>
            <person name="Wu L."/>
            <person name="Ma J."/>
        </authorList>
    </citation>
    <scope>NUCLEOTIDE SEQUENCE [LARGE SCALE GENOMIC DNA]</scope>
    <source>
        <strain evidence="3">JCM 5067</strain>
    </source>
</reference>
<organism evidence="2 3">
    <name type="scientific">Streptomyces crystallinus</name>
    <dbReference type="NCBI Taxonomy" id="68191"/>
    <lineage>
        <taxon>Bacteria</taxon>
        <taxon>Bacillati</taxon>
        <taxon>Actinomycetota</taxon>
        <taxon>Actinomycetes</taxon>
        <taxon>Kitasatosporales</taxon>
        <taxon>Streptomycetaceae</taxon>
        <taxon>Streptomyces</taxon>
    </lineage>
</organism>
<proteinExistence type="predicted"/>